<keyword evidence="5" id="KW-1185">Reference proteome</keyword>
<dbReference type="SUPFAM" id="SSF51735">
    <property type="entry name" value="NAD(P)-binding Rossmann-fold domains"/>
    <property type="match status" value="1"/>
</dbReference>
<evidence type="ECO:0000313" key="4">
    <source>
        <dbReference type="EMBL" id="KAH7361735.1"/>
    </source>
</evidence>
<evidence type="ECO:0000256" key="3">
    <source>
        <dbReference type="RuleBase" id="RU000363"/>
    </source>
</evidence>
<dbReference type="Proteomes" id="UP000813385">
    <property type="component" value="Unassembled WGS sequence"/>
</dbReference>
<reference evidence="4" key="1">
    <citation type="journal article" date="2021" name="Nat. Commun.">
        <title>Genetic determinants of endophytism in the Arabidopsis root mycobiome.</title>
        <authorList>
            <person name="Mesny F."/>
            <person name="Miyauchi S."/>
            <person name="Thiergart T."/>
            <person name="Pickel B."/>
            <person name="Atanasova L."/>
            <person name="Karlsson M."/>
            <person name="Huettel B."/>
            <person name="Barry K.W."/>
            <person name="Haridas S."/>
            <person name="Chen C."/>
            <person name="Bauer D."/>
            <person name="Andreopoulos W."/>
            <person name="Pangilinan J."/>
            <person name="LaButti K."/>
            <person name="Riley R."/>
            <person name="Lipzen A."/>
            <person name="Clum A."/>
            <person name="Drula E."/>
            <person name="Henrissat B."/>
            <person name="Kohler A."/>
            <person name="Grigoriev I.V."/>
            <person name="Martin F.M."/>
            <person name="Hacquard S."/>
        </authorList>
    </citation>
    <scope>NUCLEOTIDE SEQUENCE</scope>
    <source>
        <strain evidence="4">MPI-CAGE-AT-0016</strain>
    </source>
</reference>
<accession>A0A8K0TFW5</accession>
<dbReference type="Gene3D" id="3.40.50.720">
    <property type="entry name" value="NAD(P)-binding Rossmann-like Domain"/>
    <property type="match status" value="1"/>
</dbReference>
<dbReference type="CDD" id="cd05374">
    <property type="entry name" value="17beta-HSD-like_SDR_c"/>
    <property type="match status" value="1"/>
</dbReference>
<dbReference type="Pfam" id="PF00106">
    <property type="entry name" value="adh_short"/>
    <property type="match status" value="1"/>
</dbReference>
<evidence type="ECO:0000313" key="5">
    <source>
        <dbReference type="Proteomes" id="UP000813385"/>
    </source>
</evidence>
<dbReference type="PANTHER" id="PTHR43976:SF16">
    <property type="entry name" value="SHORT-CHAIN DEHYDROGENASE_REDUCTASE FAMILY PROTEIN"/>
    <property type="match status" value="1"/>
</dbReference>
<dbReference type="PRINTS" id="PR00080">
    <property type="entry name" value="SDRFAMILY"/>
</dbReference>
<dbReference type="AlphaFoldDB" id="A0A8K0TFW5"/>
<evidence type="ECO:0000256" key="1">
    <source>
        <dbReference type="ARBA" id="ARBA00006484"/>
    </source>
</evidence>
<keyword evidence="2" id="KW-0560">Oxidoreductase</keyword>
<dbReference type="PRINTS" id="PR00081">
    <property type="entry name" value="GDHRDH"/>
</dbReference>
<sequence>MNGQQQPATYSESRVWLITGCSSGFGRELVLAASACGDRVIATARRIADLEYCQSISNIRRLELDVTSSQADLDGKVHEAMKEFGRLDVLVNNAGYVLSGVWEELSQEQVQAQFDTLVFGPLKLTRSVLPHMRSQKSGTVLFMGSISGWHGVAGGGPYSAAKFALEGAVECLSKETQQLGISVHILVLGQFRTSILELTKKKAELDPTRGEACYASIKAEMARIHAATTGAQPGDPVRASERIVELAHRALNGGEAAANMPIRIPIGSDAVQVMRSKCERTLTSLDEWEVFANSTDFPGKAAVPTYLR</sequence>
<dbReference type="InterPro" id="IPR002347">
    <property type="entry name" value="SDR_fam"/>
</dbReference>
<comment type="similarity">
    <text evidence="1 3">Belongs to the short-chain dehydrogenases/reductases (SDR) family.</text>
</comment>
<dbReference type="InterPro" id="IPR051911">
    <property type="entry name" value="SDR_oxidoreductase"/>
</dbReference>
<dbReference type="GO" id="GO:0016491">
    <property type="term" value="F:oxidoreductase activity"/>
    <property type="evidence" value="ECO:0007669"/>
    <property type="project" value="UniProtKB-KW"/>
</dbReference>
<comment type="caution">
    <text evidence="4">The sequence shown here is derived from an EMBL/GenBank/DDBJ whole genome shotgun (WGS) entry which is preliminary data.</text>
</comment>
<dbReference type="PANTHER" id="PTHR43976">
    <property type="entry name" value="SHORT CHAIN DEHYDROGENASE"/>
    <property type="match status" value="1"/>
</dbReference>
<dbReference type="InterPro" id="IPR036291">
    <property type="entry name" value="NAD(P)-bd_dom_sf"/>
</dbReference>
<name>A0A8K0TFW5_9PEZI</name>
<proteinExistence type="inferred from homology"/>
<protein>
    <submittedName>
        <fullName evidence="4">Uncharacterized protein</fullName>
    </submittedName>
</protein>
<dbReference type="EMBL" id="JAGPXD010000003">
    <property type="protein sequence ID" value="KAH7361735.1"/>
    <property type="molecule type" value="Genomic_DNA"/>
</dbReference>
<evidence type="ECO:0000256" key="2">
    <source>
        <dbReference type="ARBA" id="ARBA00023002"/>
    </source>
</evidence>
<gene>
    <name evidence="4" type="ORF">B0T11DRAFT_255121</name>
</gene>
<organism evidence="4 5">
    <name type="scientific">Plectosphaerella cucumerina</name>
    <dbReference type="NCBI Taxonomy" id="40658"/>
    <lineage>
        <taxon>Eukaryota</taxon>
        <taxon>Fungi</taxon>
        <taxon>Dikarya</taxon>
        <taxon>Ascomycota</taxon>
        <taxon>Pezizomycotina</taxon>
        <taxon>Sordariomycetes</taxon>
        <taxon>Hypocreomycetidae</taxon>
        <taxon>Glomerellales</taxon>
        <taxon>Plectosphaerellaceae</taxon>
        <taxon>Plectosphaerella</taxon>
    </lineage>
</organism>
<dbReference type="OrthoDB" id="1274115at2759"/>